<evidence type="ECO:0000313" key="1">
    <source>
        <dbReference type="EMBL" id="SDH85542.1"/>
    </source>
</evidence>
<proteinExistence type="predicted"/>
<evidence type="ECO:0000313" key="2">
    <source>
        <dbReference type="Proteomes" id="UP000198656"/>
    </source>
</evidence>
<organism evidence="1 2">
    <name type="scientific">Desulfosporosinus hippei DSM 8344</name>
    <dbReference type="NCBI Taxonomy" id="1121419"/>
    <lineage>
        <taxon>Bacteria</taxon>
        <taxon>Bacillati</taxon>
        <taxon>Bacillota</taxon>
        <taxon>Clostridia</taxon>
        <taxon>Eubacteriales</taxon>
        <taxon>Desulfitobacteriaceae</taxon>
        <taxon>Desulfosporosinus</taxon>
    </lineage>
</organism>
<dbReference type="OrthoDB" id="1797681at2"/>
<dbReference type="AlphaFoldDB" id="A0A1G8FTU0"/>
<gene>
    <name evidence="1" type="ORF">SAMN05443529_12075</name>
</gene>
<protein>
    <submittedName>
        <fullName evidence="1">Uncharacterized protein</fullName>
    </submittedName>
</protein>
<sequence length="136" mass="15867">MTENSFIQKVKESYFEELTIKLEELKKILKEVMPVEGYVDAEMFEEDGVMTFVLKDYYNEDKWDAADLLCKLKINSEGIIQVVEHDIPPYFNDINKKIALLLSGLVGKKLNYKVKDDHIIDPLEPVVDYLYNETKV</sequence>
<dbReference type="Proteomes" id="UP000198656">
    <property type="component" value="Unassembled WGS sequence"/>
</dbReference>
<reference evidence="2" key="1">
    <citation type="submission" date="2016-10" db="EMBL/GenBank/DDBJ databases">
        <authorList>
            <person name="Varghese N."/>
            <person name="Submissions S."/>
        </authorList>
    </citation>
    <scope>NUCLEOTIDE SEQUENCE [LARGE SCALE GENOMIC DNA]</scope>
    <source>
        <strain evidence="2">DSM 8344</strain>
    </source>
</reference>
<accession>A0A1G8FTU0</accession>
<dbReference type="EMBL" id="FNCP01000020">
    <property type="protein sequence ID" value="SDH85542.1"/>
    <property type="molecule type" value="Genomic_DNA"/>
</dbReference>
<keyword evidence="2" id="KW-1185">Reference proteome</keyword>
<name>A0A1G8FTU0_9FIRM</name>